<comment type="caution">
    <text evidence="1">The sequence shown here is derived from an EMBL/GenBank/DDBJ whole genome shotgun (WGS) entry which is preliminary data.</text>
</comment>
<evidence type="ECO:0008006" key="3">
    <source>
        <dbReference type="Google" id="ProtNLM"/>
    </source>
</evidence>
<dbReference type="AlphaFoldDB" id="A0A833GWN2"/>
<proteinExistence type="predicted"/>
<dbReference type="EMBL" id="WBUI01000049">
    <property type="protein sequence ID" value="KAB2928500.1"/>
    <property type="molecule type" value="Genomic_DNA"/>
</dbReference>
<dbReference type="Proteomes" id="UP000460298">
    <property type="component" value="Unassembled WGS sequence"/>
</dbReference>
<name>A0A833GWN2_9LEPT</name>
<organism evidence="1 2">
    <name type="scientific">Leptonema illini</name>
    <dbReference type="NCBI Taxonomy" id="183"/>
    <lineage>
        <taxon>Bacteria</taxon>
        <taxon>Pseudomonadati</taxon>
        <taxon>Spirochaetota</taxon>
        <taxon>Spirochaetia</taxon>
        <taxon>Leptospirales</taxon>
        <taxon>Leptospiraceae</taxon>
        <taxon>Leptonema</taxon>
    </lineage>
</organism>
<protein>
    <recommendedName>
        <fullName evidence="3">SMI1/KNR4 family protein</fullName>
    </recommendedName>
</protein>
<reference evidence="1 2" key="1">
    <citation type="submission" date="2019-10" db="EMBL/GenBank/DDBJ databases">
        <title>Extracellular Electron Transfer in a Candidatus Methanoperedens spp. Enrichment Culture.</title>
        <authorList>
            <person name="Berger S."/>
            <person name="Rangel Shaw D."/>
            <person name="Berben T."/>
            <person name="In 'T Zandt M."/>
            <person name="Frank J."/>
            <person name="Reimann J."/>
            <person name="Jetten M.S.M."/>
            <person name="Welte C.U."/>
        </authorList>
    </citation>
    <scope>NUCLEOTIDE SEQUENCE [LARGE SCALE GENOMIC DNA]</scope>
    <source>
        <strain evidence="1">SB12</strain>
    </source>
</reference>
<accession>A0A833GWN2</accession>
<sequence>MNIAKIKNLIQKKTDGLITDLSNGDFALFEKFLGNDAIAQYLKSCISKENYVCSDINICGLERLIDENFGEASPGIFIADYGYLIIGTSIGGNAICFCSHDSYVYWANTANFSVGLISYEDKSTGRWVELMEYNSANVQSAMILLSTSIEDFLVEMLTDSLAAKMAILD</sequence>
<evidence type="ECO:0000313" key="2">
    <source>
        <dbReference type="Proteomes" id="UP000460298"/>
    </source>
</evidence>
<gene>
    <name evidence="1" type="ORF">F9K24_21885</name>
</gene>
<evidence type="ECO:0000313" key="1">
    <source>
        <dbReference type="EMBL" id="KAB2928500.1"/>
    </source>
</evidence>